<dbReference type="EMBL" id="CP109968">
    <property type="protein sequence ID" value="UYZ06171.1"/>
    <property type="molecule type" value="Genomic_DNA"/>
</dbReference>
<dbReference type="AlphaFoldDB" id="A0A4Z1QZY3"/>
<gene>
    <name evidence="1" type="ORF">CFBP5507_07830</name>
</gene>
<dbReference type="Proteomes" id="UP000298735">
    <property type="component" value="Chromosome Circular"/>
</dbReference>
<accession>A0A4Z1QZY3</accession>
<dbReference type="RefSeq" id="WP_137410555.1">
    <property type="nucleotide sequence ID" value="NZ_CP109968.1"/>
</dbReference>
<protein>
    <submittedName>
        <fullName evidence="1">Phage capsid protein</fullName>
    </submittedName>
</protein>
<organism evidence="1 2">
    <name type="scientific">Agrobacterium salinitolerans</name>
    <dbReference type="NCBI Taxonomy" id="1183413"/>
    <lineage>
        <taxon>Bacteria</taxon>
        <taxon>Pseudomonadati</taxon>
        <taxon>Pseudomonadota</taxon>
        <taxon>Alphaproteobacteria</taxon>
        <taxon>Hyphomicrobiales</taxon>
        <taxon>Rhizobiaceae</taxon>
        <taxon>Rhizobium/Agrobacterium group</taxon>
        <taxon>Agrobacterium</taxon>
    </lineage>
</organism>
<dbReference type="Pfam" id="PF19821">
    <property type="entry name" value="Phage_capsid_2"/>
    <property type="match status" value="1"/>
</dbReference>
<reference evidence="1" key="1">
    <citation type="submission" date="2022-10" db="EMBL/GenBank/DDBJ databases">
        <title>Complete genome sequence of Agrobacterium salinitolerans CFBP5507.</title>
        <authorList>
            <person name="Tchabashvili S."/>
            <person name="Yen H.-C."/>
            <person name="Haryono M."/>
            <person name="Lin Y.-C."/>
            <person name="Lai E.-M."/>
            <person name="Kuo C.-H."/>
        </authorList>
    </citation>
    <scope>NUCLEOTIDE SEQUENCE</scope>
    <source>
        <strain evidence="1">CFBP5507</strain>
    </source>
</reference>
<proteinExistence type="predicted"/>
<name>A0A4Z1QZY3_9HYPH</name>
<evidence type="ECO:0000313" key="1">
    <source>
        <dbReference type="EMBL" id="UYZ06171.1"/>
    </source>
</evidence>
<dbReference type="InterPro" id="IPR045565">
    <property type="entry name" value="Phage_capsid_2"/>
</dbReference>
<evidence type="ECO:0000313" key="2">
    <source>
        <dbReference type="Proteomes" id="UP000298735"/>
    </source>
</evidence>
<dbReference type="KEGG" id="asal:CFBP5507_07830"/>
<dbReference type="OrthoDB" id="8295797at2"/>
<sequence>MTIEKWFIEKIRDKVRLCYAAEGGYLDDTMTRGEGGAGLVKFPVAGGEVQMYELSGAVQDVDISEINFDMVELKVRDFEATALTRKQDKRKTGPSQEDALAKLMSRTVRNKRDSLKFGALNSFAEVGATTLTDQPTVVQTIGDGSARIDLETAIYVTSRLHASGAEDDMFWPMPYSFFDQLMLYKQFSSSDYQGPSDLPFAKSSKVKKKTFQGVHIMALPDSVFTFGTGAYGTGTVDANGYKQSFDETKYLDTFAWAKDAMGSEIEWDQENMQAYEQPQLKGTPELWKVQLSGNSVGLLPEGVKRIRLKAINKATMPANQ</sequence>